<dbReference type="InterPro" id="IPR014729">
    <property type="entry name" value="Rossmann-like_a/b/a_fold"/>
</dbReference>
<dbReference type="InterPro" id="IPR006015">
    <property type="entry name" value="Universal_stress_UspA"/>
</dbReference>
<comment type="similarity">
    <text evidence="1 2">Belongs to the universal stress protein A family.</text>
</comment>
<sequence>MENILIAIDFHEKTEMLLDKTVALTKPHGSKLWLLHVAAPDPDFVGYDVGPQYIRDNRAGELKKEHQWLQKHADQLNEKGIEAEGLLIQGATVEMILQEADKLHIDLIVSGYHNHSSLYNTFFGSTSTSIIHKSSIPVLIVPFGA</sequence>
<dbReference type="InterPro" id="IPR006016">
    <property type="entry name" value="UspA"/>
</dbReference>
<organism evidence="4">
    <name type="scientific">Roseihalotalea indica</name>
    <dbReference type="NCBI Taxonomy" id="2867963"/>
    <lineage>
        <taxon>Bacteria</taxon>
        <taxon>Pseudomonadati</taxon>
        <taxon>Bacteroidota</taxon>
        <taxon>Cytophagia</taxon>
        <taxon>Cytophagales</taxon>
        <taxon>Catalimonadaceae</taxon>
        <taxon>Roseihalotalea</taxon>
    </lineage>
</organism>
<dbReference type="PANTHER" id="PTHR46268">
    <property type="entry name" value="STRESS RESPONSE PROTEIN NHAX"/>
    <property type="match status" value="1"/>
</dbReference>
<proteinExistence type="inferred from homology"/>
<evidence type="ECO:0000256" key="1">
    <source>
        <dbReference type="ARBA" id="ARBA00008791"/>
    </source>
</evidence>
<dbReference type="AlphaFoldDB" id="A0AA49GTN9"/>
<keyword evidence="2" id="KW-0963">Cytoplasm</keyword>
<dbReference type="PRINTS" id="PR01438">
    <property type="entry name" value="UNVRSLSTRESS"/>
</dbReference>
<dbReference type="PANTHER" id="PTHR46268:SF6">
    <property type="entry name" value="UNIVERSAL STRESS PROTEIN UP12"/>
    <property type="match status" value="1"/>
</dbReference>
<evidence type="ECO:0000313" key="4">
    <source>
        <dbReference type="EMBL" id="WKN37499.1"/>
    </source>
</evidence>
<dbReference type="CDD" id="cd00293">
    <property type="entry name" value="USP-like"/>
    <property type="match status" value="1"/>
</dbReference>
<gene>
    <name evidence="4" type="ORF">K4G66_02095</name>
</gene>
<accession>A0AA49GTN9</accession>
<reference evidence="4" key="1">
    <citation type="journal article" date="2023" name="Comput. Struct. Biotechnol. J.">
        <title>Discovery of a novel marine Bacteroidetes with a rich repertoire of carbohydrate-active enzymes.</title>
        <authorList>
            <person name="Chen B."/>
            <person name="Liu G."/>
            <person name="Chen Q."/>
            <person name="Wang H."/>
            <person name="Liu L."/>
            <person name="Tang K."/>
        </authorList>
    </citation>
    <scope>NUCLEOTIDE SEQUENCE</scope>
    <source>
        <strain evidence="4">TK19036</strain>
    </source>
</reference>
<dbReference type="EMBL" id="CP120682">
    <property type="protein sequence ID" value="WKN37499.1"/>
    <property type="molecule type" value="Genomic_DNA"/>
</dbReference>
<dbReference type="SUPFAM" id="SSF52402">
    <property type="entry name" value="Adenine nucleotide alpha hydrolases-like"/>
    <property type="match status" value="1"/>
</dbReference>
<reference evidence="4" key="2">
    <citation type="journal article" date="2024" name="Antonie Van Leeuwenhoek">
        <title>Roseihalotalea indica gen. nov., sp. nov., a halophilic Bacteroidetes from mesopelagic Southwest Indian Ocean with higher carbohydrate metabolic potential.</title>
        <authorList>
            <person name="Chen B."/>
            <person name="Zhang M."/>
            <person name="Lin D."/>
            <person name="Ye J."/>
            <person name="Tang K."/>
        </authorList>
    </citation>
    <scope>NUCLEOTIDE SEQUENCE</scope>
    <source>
        <strain evidence="4">TK19036</strain>
    </source>
</reference>
<name>A0AA49GTN9_9BACT</name>
<dbReference type="PIRSF" id="PIRSF006276">
    <property type="entry name" value="UspA"/>
    <property type="match status" value="1"/>
</dbReference>
<feature type="domain" description="UspA" evidence="3">
    <location>
        <begin position="2"/>
        <end position="142"/>
    </location>
</feature>
<evidence type="ECO:0000256" key="2">
    <source>
        <dbReference type="PIRNR" id="PIRNR006276"/>
    </source>
</evidence>
<dbReference type="Pfam" id="PF00582">
    <property type="entry name" value="Usp"/>
    <property type="match status" value="1"/>
</dbReference>
<dbReference type="GO" id="GO:0005737">
    <property type="term" value="C:cytoplasm"/>
    <property type="evidence" value="ECO:0007669"/>
    <property type="project" value="UniProtKB-SubCell"/>
</dbReference>
<protein>
    <recommendedName>
        <fullName evidence="2">Universal stress protein</fullName>
    </recommendedName>
</protein>
<dbReference type="Gene3D" id="3.40.50.620">
    <property type="entry name" value="HUPs"/>
    <property type="match status" value="1"/>
</dbReference>
<comment type="subcellular location">
    <subcellularLocation>
        <location evidence="2">Cytoplasm</location>
    </subcellularLocation>
</comment>
<evidence type="ECO:0000259" key="3">
    <source>
        <dbReference type="Pfam" id="PF00582"/>
    </source>
</evidence>